<keyword evidence="2" id="KW-1185">Reference proteome</keyword>
<dbReference type="EMBL" id="JAIWYP010000009">
    <property type="protein sequence ID" value="KAH3768968.1"/>
    <property type="molecule type" value="Genomic_DNA"/>
</dbReference>
<proteinExistence type="predicted"/>
<accession>A0A9D4DWW3</accession>
<evidence type="ECO:0000313" key="1">
    <source>
        <dbReference type="EMBL" id="KAH3768968.1"/>
    </source>
</evidence>
<organism evidence="1 2">
    <name type="scientific">Dreissena polymorpha</name>
    <name type="common">Zebra mussel</name>
    <name type="synonym">Mytilus polymorpha</name>
    <dbReference type="NCBI Taxonomy" id="45954"/>
    <lineage>
        <taxon>Eukaryota</taxon>
        <taxon>Metazoa</taxon>
        <taxon>Spiralia</taxon>
        <taxon>Lophotrochozoa</taxon>
        <taxon>Mollusca</taxon>
        <taxon>Bivalvia</taxon>
        <taxon>Autobranchia</taxon>
        <taxon>Heteroconchia</taxon>
        <taxon>Euheterodonta</taxon>
        <taxon>Imparidentia</taxon>
        <taxon>Neoheterodontei</taxon>
        <taxon>Myida</taxon>
        <taxon>Dreissenoidea</taxon>
        <taxon>Dreissenidae</taxon>
        <taxon>Dreissena</taxon>
    </lineage>
</organism>
<reference evidence="1" key="2">
    <citation type="submission" date="2020-11" db="EMBL/GenBank/DDBJ databases">
        <authorList>
            <person name="McCartney M.A."/>
            <person name="Auch B."/>
            <person name="Kono T."/>
            <person name="Mallez S."/>
            <person name="Becker A."/>
            <person name="Gohl D.M."/>
            <person name="Silverstein K.A.T."/>
            <person name="Koren S."/>
            <person name="Bechman K.B."/>
            <person name="Herman A."/>
            <person name="Abrahante J.E."/>
            <person name="Garbe J."/>
        </authorList>
    </citation>
    <scope>NUCLEOTIDE SEQUENCE</scope>
    <source>
        <strain evidence="1">Duluth1</strain>
        <tissue evidence="1">Whole animal</tissue>
    </source>
</reference>
<dbReference type="AlphaFoldDB" id="A0A9D4DWW3"/>
<protein>
    <submittedName>
        <fullName evidence="1">Uncharacterized protein</fullName>
    </submittedName>
</protein>
<name>A0A9D4DWW3_DREPO</name>
<sequence length="56" mass="6531">MMTASARQVFLWFAPCTIHDVCYFVCWLKQVTRMEVDNTQAFYTSDSRYVTPNCPG</sequence>
<reference evidence="1" key="1">
    <citation type="journal article" date="2019" name="bioRxiv">
        <title>The Genome of the Zebra Mussel, Dreissena polymorpha: A Resource for Invasive Species Research.</title>
        <authorList>
            <person name="McCartney M.A."/>
            <person name="Auch B."/>
            <person name="Kono T."/>
            <person name="Mallez S."/>
            <person name="Zhang Y."/>
            <person name="Obille A."/>
            <person name="Becker A."/>
            <person name="Abrahante J.E."/>
            <person name="Garbe J."/>
            <person name="Badalamenti J.P."/>
            <person name="Herman A."/>
            <person name="Mangelson H."/>
            <person name="Liachko I."/>
            <person name="Sullivan S."/>
            <person name="Sone E.D."/>
            <person name="Koren S."/>
            <person name="Silverstein K.A.T."/>
            <person name="Beckman K.B."/>
            <person name="Gohl D.M."/>
        </authorList>
    </citation>
    <scope>NUCLEOTIDE SEQUENCE</scope>
    <source>
        <strain evidence="1">Duluth1</strain>
        <tissue evidence="1">Whole animal</tissue>
    </source>
</reference>
<comment type="caution">
    <text evidence="1">The sequence shown here is derived from an EMBL/GenBank/DDBJ whole genome shotgun (WGS) entry which is preliminary data.</text>
</comment>
<evidence type="ECO:0000313" key="2">
    <source>
        <dbReference type="Proteomes" id="UP000828390"/>
    </source>
</evidence>
<gene>
    <name evidence="1" type="ORF">DPMN_170189</name>
</gene>
<dbReference type="Proteomes" id="UP000828390">
    <property type="component" value="Unassembled WGS sequence"/>
</dbReference>